<comment type="function">
    <text evidence="7">Toxic component of a toxin-antitoxin (TA) system. An RNase.</text>
</comment>
<evidence type="ECO:0000256" key="7">
    <source>
        <dbReference type="HAMAP-Rule" id="MF_00265"/>
    </source>
</evidence>
<protein>
    <recommendedName>
        <fullName evidence="7">Ribonuclease VapC</fullName>
        <shortName evidence="7">RNase VapC</shortName>
        <ecNumber evidence="7">3.1.-.-</ecNumber>
    </recommendedName>
    <alternativeName>
        <fullName evidence="7">Toxin VapC</fullName>
    </alternativeName>
</protein>
<keyword evidence="4 7" id="KW-0479">Metal-binding</keyword>
<evidence type="ECO:0000313" key="10">
    <source>
        <dbReference type="Proteomes" id="UP000324701"/>
    </source>
</evidence>
<evidence type="ECO:0000259" key="8">
    <source>
        <dbReference type="Pfam" id="PF01850"/>
    </source>
</evidence>
<comment type="caution">
    <text evidence="9">The sequence shown here is derived from an EMBL/GenBank/DDBJ whole genome shotgun (WGS) entry which is preliminary data.</text>
</comment>
<evidence type="ECO:0000256" key="1">
    <source>
        <dbReference type="ARBA" id="ARBA00001946"/>
    </source>
</evidence>
<organism evidence="9 10">
    <name type="scientific">Mycobacterium simiae</name>
    <name type="common">Mycobacterium habana</name>
    <dbReference type="NCBI Taxonomy" id="1784"/>
    <lineage>
        <taxon>Bacteria</taxon>
        <taxon>Bacillati</taxon>
        <taxon>Actinomycetota</taxon>
        <taxon>Actinomycetes</taxon>
        <taxon>Mycobacteriales</taxon>
        <taxon>Mycobacteriaceae</taxon>
        <taxon>Mycobacterium</taxon>
        <taxon>Mycobacterium simiae complex</taxon>
    </lineage>
</organism>
<dbReference type="GO" id="GO:0016787">
    <property type="term" value="F:hydrolase activity"/>
    <property type="evidence" value="ECO:0007669"/>
    <property type="project" value="UniProtKB-KW"/>
</dbReference>
<keyword evidence="5 7" id="KW-0378">Hydrolase</keyword>
<keyword evidence="6 7" id="KW-0460">Magnesium</keyword>
<dbReference type="InterPro" id="IPR002716">
    <property type="entry name" value="PIN_dom"/>
</dbReference>
<name>A0A5B1BQS3_MYCSI</name>
<dbReference type="RefSeq" id="WP_149653162.1">
    <property type="nucleotide sequence ID" value="NZ_VTZN01000024.1"/>
</dbReference>
<dbReference type="HAMAP" id="MF_00265">
    <property type="entry name" value="VapC_Nob1"/>
    <property type="match status" value="1"/>
</dbReference>
<evidence type="ECO:0000256" key="5">
    <source>
        <dbReference type="ARBA" id="ARBA00022801"/>
    </source>
</evidence>
<comment type="similarity">
    <text evidence="7">Belongs to the PINc/VapC protein family.</text>
</comment>
<keyword evidence="7" id="KW-0800">Toxin</keyword>
<accession>A0A5B1BQS3</accession>
<dbReference type="GO" id="GO:0090729">
    <property type="term" value="F:toxin activity"/>
    <property type="evidence" value="ECO:0007669"/>
    <property type="project" value="UniProtKB-KW"/>
</dbReference>
<keyword evidence="2 7" id="KW-1277">Toxin-antitoxin system</keyword>
<sequence length="142" mass="14815">MLASGNAGVVLVDTSVAVALVVADHDHHEQTFRALAGRTLGLAGHAAFETFSVLTRLPPPARRTPATVAKLLSHTFPATRFLGAGATTLLLAQIGAAEIAGGAVYDALVGAAAKEHQLPLATRDRRTLDVYRALDIDVELLT</sequence>
<dbReference type="Proteomes" id="UP000324701">
    <property type="component" value="Unassembled WGS sequence"/>
</dbReference>
<dbReference type="CDD" id="cd18681">
    <property type="entry name" value="PIN_MtVapC27-VapC40_like"/>
    <property type="match status" value="1"/>
</dbReference>
<evidence type="ECO:0000256" key="3">
    <source>
        <dbReference type="ARBA" id="ARBA00022722"/>
    </source>
</evidence>
<dbReference type="OrthoDB" id="25693at2"/>
<dbReference type="GO" id="GO:0000287">
    <property type="term" value="F:magnesium ion binding"/>
    <property type="evidence" value="ECO:0007669"/>
    <property type="project" value="UniProtKB-UniRule"/>
</dbReference>
<dbReference type="EC" id="3.1.-.-" evidence="7"/>
<gene>
    <name evidence="7" type="primary">vapC</name>
    <name evidence="9" type="ORF">F0Q45_06490</name>
</gene>
<evidence type="ECO:0000256" key="2">
    <source>
        <dbReference type="ARBA" id="ARBA00022649"/>
    </source>
</evidence>
<dbReference type="GO" id="GO:0004540">
    <property type="term" value="F:RNA nuclease activity"/>
    <property type="evidence" value="ECO:0007669"/>
    <property type="project" value="InterPro"/>
</dbReference>
<dbReference type="Pfam" id="PF01850">
    <property type="entry name" value="PIN"/>
    <property type="match status" value="1"/>
</dbReference>
<proteinExistence type="inferred from homology"/>
<keyword evidence="3 7" id="KW-0540">Nuclease</keyword>
<dbReference type="Gene3D" id="3.40.50.1010">
    <property type="entry name" value="5'-nuclease"/>
    <property type="match status" value="1"/>
</dbReference>
<dbReference type="InterPro" id="IPR022907">
    <property type="entry name" value="VapC_family"/>
</dbReference>
<dbReference type="SUPFAM" id="SSF88723">
    <property type="entry name" value="PIN domain-like"/>
    <property type="match status" value="1"/>
</dbReference>
<comment type="cofactor">
    <cofactor evidence="1 7">
        <name>Mg(2+)</name>
        <dbReference type="ChEBI" id="CHEBI:18420"/>
    </cofactor>
</comment>
<feature type="binding site" evidence="7">
    <location>
        <position position="106"/>
    </location>
    <ligand>
        <name>Mg(2+)</name>
        <dbReference type="ChEBI" id="CHEBI:18420"/>
    </ligand>
</feature>
<feature type="binding site" evidence="7">
    <location>
        <position position="13"/>
    </location>
    <ligand>
        <name>Mg(2+)</name>
        <dbReference type="ChEBI" id="CHEBI:18420"/>
    </ligand>
</feature>
<keyword evidence="10" id="KW-1185">Reference proteome</keyword>
<dbReference type="InterPro" id="IPR029060">
    <property type="entry name" value="PIN-like_dom_sf"/>
</dbReference>
<evidence type="ECO:0000313" key="9">
    <source>
        <dbReference type="EMBL" id="KAA1251047.1"/>
    </source>
</evidence>
<dbReference type="AlphaFoldDB" id="A0A5B1BQS3"/>
<feature type="domain" description="PIN" evidence="8">
    <location>
        <begin position="10"/>
        <end position="130"/>
    </location>
</feature>
<reference evidence="9 10" key="1">
    <citation type="submission" date="2019-09" db="EMBL/GenBank/DDBJ databases">
        <title>Report of infection by Mycobacterium simiae a patient suffering from pulmonary tuberculosis.</title>
        <authorList>
            <person name="Mohanty P.S."/>
            <person name="Bansal A.K."/>
            <person name="Singh H."/>
            <person name="Sharma S."/>
            <person name="Patil S.A."/>
            <person name="Upadhaya P."/>
            <person name="Singh P.K."/>
            <person name="Kumar D."/>
            <person name="Kumar S."/>
            <person name="Singh R.K."/>
            <person name="Chaudhary B."/>
        </authorList>
    </citation>
    <scope>NUCLEOTIDE SEQUENCE [LARGE SCALE GENOMIC DNA]</scope>
    <source>
        <strain evidence="9 10">JAL-560-SIM</strain>
    </source>
</reference>
<evidence type="ECO:0000256" key="4">
    <source>
        <dbReference type="ARBA" id="ARBA00022723"/>
    </source>
</evidence>
<dbReference type="EMBL" id="VTZN01000024">
    <property type="protein sequence ID" value="KAA1251047.1"/>
    <property type="molecule type" value="Genomic_DNA"/>
</dbReference>
<evidence type="ECO:0000256" key="6">
    <source>
        <dbReference type="ARBA" id="ARBA00022842"/>
    </source>
</evidence>